<feature type="region of interest" description="Disordered" evidence="1">
    <location>
        <begin position="50"/>
        <end position="69"/>
    </location>
</feature>
<dbReference type="EMBL" id="SJPY01000010">
    <property type="protein sequence ID" value="TWU35185.1"/>
    <property type="molecule type" value="Genomic_DNA"/>
</dbReference>
<dbReference type="AlphaFoldDB" id="A0A5C6DG80"/>
<name>A0A5C6DG80_9BACT</name>
<accession>A0A5C6DG80</accession>
<sequence length="179" mass="20291">MIWTCKNPANQRMHVSRRVKFFEVVSRSRRPRDPYRYPTENISRITHRRTQPNAQRVNPYAPSTTRHSGSGRFSGALYLPAGFCWLASLAYLTLFCVHAWASIQMPWAFEGERAFRIVVAAYSIIGLVLLVCATLSCWLGFRAKRGKWKSSVAMILLSCVASYATISASFGYLMRVANS</sequence>
<feature type="compositionally biased region" description="Polar residues" evidence="1">
    <location>
        <begin position="51"/>
        <end position="68"/>
    </location>
</feature>
<feature type="transmembrane region" description="Helical" evidence="2">
    <location>
        <begin position="153"/>
        <end position="174"/>
    </location>
</feature>
<evidence type="ECO:0000256" key="2">
    <source>
        <dbReference type="SAM" id="Phobius"/>
    </source>
</evidence>
<reference evidence="3 4" key="1">
    <citation type="submission" date="2019-02" db="EMBL/GenBank/DDBJ databases">
        <title>Deep-cultivation of Planctomycetes and their phenomic and genomic characterization uncovers novel biology.</title>
        <authorList>
            <person name="Wiegand S."/>
            <person name="Jogler M."/>
            <person name="Boedeker C."/>
            <person name="Pinto D."/>
            <person name="Vollmers J."/>
            <person name="Rivas-Marin E."/>
            <person name="Kohn T."/>
            <person name="Peeters S.H."/>
            <person name="Heuer A."/>
            <person name="Rast P."/>
            <person name="Oberbeckmann S."/>
            <person name="Bunk B."/>
            <person name="Jeske O."/>
            <person name="Meyerdierks A."/>
            <person name="Storesund J.E."/>
            <person name="Kallscheuer N."/>
            <person name="Luecker S."/>
            <person name="Lage O.M."/>
            <person name="Pohl T."/>
            <person name="Merkel B.J."/>
            <person name="Hornburger P."/>
            <person name="Mueller R.-W."/>
            <person name="Bruemmer F."/>
            <person name="Labrenz M."/>
            <person name="Spormann A.M."/>
            <person name="Op Den Camp H."/>
            <person name="Overmann J."/>
            <person name="Amann R."/>
            <person name="Jetten M.S.M."/>
            <person name="Mascher T."/>
            <person name="Medema M.H."/>
            <person name="Devos D.P."/>
            <person name="Kaster A.-K."/>
            <person name="Ovreas L."/>
            <person name="Rohde M."/>
            <person name="Galperin M.Y."/>
            <person name="Jogler C."/>
        </authorList>
    </citation>
    <scope>NUCLEOTIDE SEQUENCE [LARGE SCALE GENOMIC DNA]</scope>
    <source>
        <strain evidence="3 4">Q31b</strain>
    </source>
</reference>
<protein>
    <submittedName>
        <fullName evidence="3">Uncharacterized protein</fullName>
    </submittedName>
</protein>
<gene>
    <name evidence="3" type="ORF">Q31b_52810</name>
</gene>
<keyword evidence="2" id="KW-0812">Transmembrane</keyword>
<feature type="transmembrane region" description="Helical" evidence="2">
    <location>
        <begin position="76"/>
        <end position="100"/>
    </location>
</feature>
<keyword evidence="4" id="KW-1185">Reference proteome</keyword>
<organism evidence="3 4">
    <name type="scientific">Novipirellula aureliae</name>
    <dbReference type="NCBI Taxonomy" id="2527966"/>
    <lineage>
        <taxon>Bacteria</taxon>
        <taxon>Pseudomonadati</taxon>
        <taxon>Planctomycetota</taxon>
        <taxon>Planctomycetia</taxon>
        <taxon>Pirellulales</taxon>
        <taxon>Pirellulaceae</taxon>
        <taxon>Novipirellula</taxon>
    </lineage>
</organism>
<keyword evidence="2" id="KW-1133">Transmembrane helix</keyword>
<feature type="transmembrane region" description="Helical" evidence="2">
    <location>
        <begin position="120"/>
        <end position="141"/>
    </location>
</feature>
<keyword evidence="2" id="KW-0472">Membrane</keyword>
<dbReference type="Proteomes" id="UP000315471">
    <property type="component" value="Unassembled WGS sequence"/>
</dbReference>
<evidence type="ECO:0000313" key="4">
    <source>
        <dbReference type="Proteomes" id="UP000315471"/>
    </source>
</evidence>
<proteinExistence type="predicted"/>
<evidence type="ECO:0000256" key="1">
    <source>
        <dbReference type="SAM" id="MobiDB-lite"/>
    </source>
</evidence>
<comment type="caution">
    <text evidence="3">The sequence shown here is derived from an EMBL/GenBank/DDBJ whole genome shotgun (WGS) entry which is preliminary data.</text>
</comment>
<evidence type="ECO:0000313" key="3">
    <source>
        <dbReference type="EMBL" id="TWU35185.1"/>
    </source>
</evidence>